<dbReference type="eggNOG" id="COG4993">
    <property type="taxonomic scope" value="Bacteria"/>
</dbReference>
<evidence type="ECO:0000256" key="3">
    <source>
        <dbReference type="ARBA" id="ARBA00022723"/>
    </source>
</evidence>
<evidence type="ECO:0000256" key="11">
    <source>
        <dbReference type="PIRSR" id="PIRSR617512-2"/>
    </source>
</evidence>
<dbReference type="AlphaFoldDB" id="N0B3P7"/>
<feature type="binding site" evidence="11">
    <location>
        <position position="298"/>
    </location>
    <ligand>
        <name>pyrroloquinoline quinone</name>
        <dbReference type="ChEBI" id="CHEBI:58442"/>
    </ligand>
</feature>
<dbReference type="SUPFAM" id="SSF50998">
    <property type="entry name" value="Quinoprotein alcohol dehydrogenase-like"/>
    <property type="match status" value="1"/>
</dbReference>
<dbReference type="Pfam" id="PF01011">
    <property type="entry name" value="PQQ"/>
    <property type="match status" value="1"/>
</dbReference>
<evidence type="ECO:0000256" key="6">
    <source>
        <dbReference type="ARBA" id="ARBA00022891"/>
    </source>
</evidence>
<keyword evidence="6 11" id="KW-0634">PQQ</keyword>
<feature type="disulfide bond" evidence="13">
    <location>
        <begin position="292"/>
        <end position="293"/>
    </location>
</feature>
<dbReference type="GO" id="GO:0016020">
    <property type="term" value="C:membrane"/>
    <property type="evidence" value="ECO:0007669"/>
    <property type="project" value="InterPro"/>
</dbReference>
<dbReference type="InterPro" id="IPR002372">
    <property type="entry name" value="PQQ_rpt_dom"/>
</dbReference>
<dbReference type="PANTHER" id="PTHR32303">
    <property type="entry name" value="QUINOPROTEIN ALCOHOL DEHYDROGENASE (CYTOCHROME C)"/>
    <property type="match status" value="1"/>
</dbReference>
<dbReference type="Proteomes" id="UP000005952">
    <property type="component" value="Chromosome"/>
</dbReference>
<gene>
    <name evidence="16" type="ORF">HYPDE_29643</name>
</gene>
<dbReference type="EMBL" id="CP005587">
    <property type="protein sequence ID" value="AGK57603.1"/>
    <property type="molecule type" value="Genomic_DNA"/>
</dbReference>
<sequence>MIVLGLLAATAIASLVAGQAIYTTIQNRPKNSVKIEDAIVGRLEIFGEKLVGRLPELSWSEVIQGVWPGRGFISIEAYLEGRGFEASIADPFNDPKSIADGAALFQEKCASCHGRDGRGAGHAPSLRRDSYRIGNSDFAIYKVLRDGINGTAMAPRDLSLAQRWHIISYLRTLQSAAKIVDTQAMPEISVTWRDLLDAKDHTSDWLSYSGSLDGWRHSKLDQINPGNASALKLIWAHQFEVPQGGTIAATPLVVNKTIFMSLPPNSVVALDAETGRKIWRFDYTLPNNLALCCGRTNRGLAVLGDTLFIGTLDAKLIALNAKTGEVRWQTTVADANKGYSITAAPLVAKDAVIIGISGGEFGTRGFLSAYGAQDGKLRWRFNTIPAPGEFGSETWKNDAWKTGGGPTWVTGSFDPELNLLYWGVGNPSPNYNGSLRPGDNLFTNSVIALNIDTGKLVWHFQFTPHDAHDWDSNQTPILADLTIAGTKRNVICWANRNGFYYVLDRANGEFLAGRAFVEVTWATGLDAKGRPLTTKANEVTPEGVTAKPSVAGGTNWLPPSYDPNTGTIFVHATEGKSIYTTSAPEHVVRGTNGIYVGSGSSTPQPLDNYVLGLNAATGNLIWKYASPRLPEYSSYSGVLSSAGGVVFSVADGIIFALDSKTGSELWRATLGGKAQSTPISFALNGQQVIEATAGNTMFVFGLAGVRPPQLLSETQQSAP</sequence>
<dbReference type="STRING" id="670307.HYPDE_29643"/>
<evidence type="ECO:0000256" key="12">
    <source>
        <dbReference type="PIRSR" id="PIRSR617512-3"/>
    </source>
</evidence>
<dbReference type="InterPro" id="IPR009056">
    <property type="entry name" value="Cyt_c-like_dom"/>
</dbReference>
<keyword evidence="17" id="KW-1185">Reference proteome</keyword>
<dbReference type="InterPro" id="IPR036909">
    <property type="entry name" value="Cyt_c-like_dom_sf"/>
</dbReference>
<evidence type="ECO:0000256" key="8">
    <source>
        <dbReference type="ARBA" id="ARBA00023004"/>
    </source>
</evidence>
<dbReference type="InterPro" id="IPR011047">
    <property type="entry name" value="Quinoprotein_ADH-like_sf"/>
</dbReference>
<dbReference type="NCBIfam" id="TIGR03075">
    <property type="entry name" value="PQQ_enz_alc_DH"/>
    <property type="match status" value="1"/>
</dbReference>
<dbReference type="SUPFAM" id="SSF46626">
    <property type="entry name" value="Cytochrome c"/>
    <property type="match status" value="1"/>
</dbReference>
<keyword evidence="2 14" id="KW-0349">Heme</keyword>
<dbReference type="OrthoDB" id="9794322at2"/>
<keyword evidence="3 12" id="KW-0479">Metal-binding</keyword>
<keyword evidence="5 12" id="KW-0106">Calcium</keyword>
<feature type="binding site" evidence="12">
    <location>
        <position position="469"/>
    </location>
    <ligand>
        <name>Ca(2+)</name>
        <dbReference type="ChEBI" id="CHEBI:29108"/>
    </ligand>
</feature>
<keyword evidence="4" id="KW-0732">Signal</keyword>
<feature type="binding site" evidence="11">
    <location>
        <begin position="555"/>
        <end position="556"/>
    </location>
    <ligand>
        <name>pyrroloquinoline quinone</name>
        <dbReference type="ChEBI" id="CHEBI:58442"/>
    </ligand>
</feature>
<protein>
    <submittedName>
        <fullName evidence="16">Pyrrolo-quinoline quinone</fullName>
    </submittedName>
</protein>
<dbReference type="InterPro" id="IPR017512">
    <property type="entry name" value="PQQ_MeOH/EtOH_DH"/>
</dbReference>
<dbReference type="GO" id="GO:0009055">
    <property type="term" value="F:electron transfer activity"/>
    <property type="evidence" value="ECO:0007669"/>
    <property type="project" value="InterPro"/>
</dbReference>
<evidence type="ECO:0000256" key="5">
    <source>
        <dbReference type="ARBA" id="ARBA00022837"/>
    </source>
</evidence>
<dbReference type="RefSeq" id="WP_015597638.1">
    <property type="nucleotide sequence ID" value="NC_021172.1"/>
</dbReference>
<dbReference type="HOGENOM" id="CLU_018478_0_2_5"/>
<proteinExistence type="inferred from homology"/>
<keyword evidence="9 13" id="KW-1015">Disulfide bond</keyword>
<dbReference type="KEGG" id="hdt:HYPDE_29643"/>
<evidence type="ECO:0000259" key="15">
    <source>
        <dbReference type="PROSITE" id="PS51007"/>
    </source>
</evidence>
<feature type="domain" description="Cytochrome c" evidence="15">
    <location>
        <begin position="96"/>
        <end position="174"/>
    </location>
</feature>
<organism evidence="16 17">
    <name type="scientific">Hyphomicrobium denitrificans 1NES1</name>
    <dbReference type="NCBI Taxonomy" id="670307"/>
    <lineage>
        <taxon>Bacteria</taxon>
        <taxon>Pseudomonadati</taxon>
        <taxon>Pseudomonadota</taxon>
        <taxon>Alphaproteobacteria</taxon>
        <taxon>Hyphomicrobiales</taxon>
        <taxon>Hyphomicrobiaceae</taxon>
        <taxon>Hyphomicrobium</taxon>
    </lineage>
</organism>
<comment type="cofactor">
    <cofactor evidence="11">
        <name>pyrroloquinoline quinone</name>
        <dbReference type="ChEBI" id="CHEBI:58442"/>
    </cofactor>
    <text evidence="11">Binds 1 PQQ group per subunit.</text>
</comment>
<evidence type="ECO:0000256" key="9">
    <source>
        <dbReference type="ARBA" id="ARBA00023157"/>
    </source>
</evidence>
<dbReference type="Gene3D" id="2.140.10.10">
    <property type="entry name" value="Quinoprotein alcohol dehydrogenase-like superfamily"/>
    <property type="match status" value="1"/>
</dbReference>
<keyword evidence="8 14" id="KW-0408">Iron</keyword>
<evidence type="ECO:0000313" key="17">
    <source>
        <dbReference type="Proteomes" id="UP000005952"/>
    </source>
</evidence>
<accession>N0B3P7</accession>
<evidence type="ECO:0000256" key="13">
    <source>
        <dbReference type="PIRSR" id="PIRSR617512-4"/>
    </source>
</evidence>
<evidence type="ECO:0000256" key="1">
    <source>
        <dbReference type="ARBA" id="ARBA00008156"/>
    </source>
</evidence>
<evidence type="ECO:0000313" key="16">
    <source>
        <dbReference type="EMBL" id="AGK57603.1"/>
    </source>
</evidence>
<dbReference type="Gene3D" id="1.10.760.10">
    <property type="entry name" value="Cytochrome c-like domain"/>
    <property type="match status" value="1"/>
</dbReference>
<keyword evidence="7" id="KW-0560">Oxidoreductase</keyword>
<dbReference type="Pfam" id="PF13442">
    <property type="entry name" value="Cytochrome_CBB3"/>
    <property type="match status" value="1"/>
</dbReference>
<reference evidence="16 17" key="1">
    <citation type="journal article" date="2013" name="Genome Announc.">
        <title>Genome sequences for three denitrifying bacterial strains isolated from a uranium- and nitrate-contaminated subsurface environment.</title>
        <authorList>
            <person name="Venkatramanan R."/>
            <person name="Prakash O."/>
            <person name="Woyke T."/>
            <person name="Chain P."/>
            <person name="Goodwin L.A."/>
            <person name="Watson D."/>
            <person name="Brooks S."/>
            <person name="Kostka J.E."/>
            <person name="Green S.J."/>
        </authorList>
    </citation>
    <scope>NUCLEOTIDE SEQUENCE [LARGE SCALE GENOMIC DNA]</scope>
    <source>
        <strain evidence="16 17">1NES1</strain>
    </source>
</reference>
<dbReference type="PROSITE" id="PS51007">
    <property type="entry name" value="CYTC"/>
    <property type="match status" value="1"/>
</dbReference>
<evidence type="ECO:0000256" key="10">
    <source>
        <dbReference type="PIRSR" id="PIRSR617512-1"/>
    </source>
</evidence>
<evidence type="ECO:0000256" key="2">
    <source>
        <dbReference type="ARBA" id="ARBA00022617"/>
    </source>
</evidence>
<dbReference type="SMART" id="SM00564">
    <property type="entry name" value="PQQ"/>
    <property type="match status" value="6"/>
</dbReference>
<dbReference type="GO" id="GO:0005509">
    <property type="term" value="F:calcium ion binding"/>
    <property type="evidence" value="ECO:0007669"/>
    <property type="project" value="InterPro"/>
</dbReference>
<feature type="binding site" evidence="12">
    <location>
        <position position="426"/>
    </location>
    <ligand>
        <name>Ca(2+)</name>
        <dbReference type="ChEBI" id="CHEBI:29108"/>
    </ligand>
</feature>
<evidence type="ECO:0000256" key="7">
    <source>
        <dbReference type="ARBA" id="ARBA00023002"/>
    </source>
</evidence>
<comment type="similarity">
    <text evidence="1">Belongs to the bacterial PQQ dehydrogenase family.</text>
</comment>
<dbReference type="GO" id="GO:0020037">
    <property type="term" value="F:heme binding"/>
    <property type="evidence" value="ECO:0007669"/>
    <property type="project" value="InterPro"/>
</dbReference>
<name>N0B3P7_9HYPH</name>
<comment type="cofactor">
    <cofactor evidence="12">
        <name>Ca(2+)</name>
        <dbReference type="ChEBI" id="CHEBI:29108"/>
    </cofactor>
    <text evidence="12">Binds 1 Ca(2+) ion per subunit.</text>
</comment>
<feature type="active site" description="Proton acceptor" evidence="10">
    <location>
        <position position="469"/>
    </location>
</feature>
<feature type="binding site" evidence="11">
    <location>
        <position position="342"/>
    </location>
    <ligand>
        <name>pyrroloquinoline quinone</name>
        <dbReference type="ChEBI" id="CHEBI:58442"/>
    </ligand>
</feature>
<evidence type="ECO:0000256" key="4">
    <source>
        <dbReference type="ARBA" id="ARBA00022729"/>
    </source>
</evidence>
<dbReference type="InterPro" id="IPR018391">
    <property type="entry name" value="PQQ_b-propeller_rpt"/>
</dbReference>
<dbReference type="Pfam" id="PF13360">
    <property type="entry name" value="PQQ_2"/>
    <property type="match status" value="1"/>
</dbReference>
<dbReference type="GO" id="GO:0016614">
    <property type="term" value="F:oxidoreductase activity, acting on CH-OH group of donors"/>
    <property type="evidence" value="ECO:0007669"/>
    <property type="project" value="InterPro"/>
</dbReference>
<feature type="binding site" evidence="12">
    <location>
        <position position="360"/>
    </location>
    <ligand>
        <name>Ca(2+)</name>
        <dbReference type="ChEBI" id="CHEBI:29108"/>
    </ligand>
</feature>
<evidence type="ECO:0000256" key="14">
    <source>
        <dbReference type="PROSITE-ProRule" id="PRU00433"/>
    </source>
</evidence>